<sequence>MSSFSSLPSASHLPISTEGISHPNRYKHTEKDPSLYSHRGCIKACARPADIVDARVFGDWYAGFSGGWGGEGEKELGSFVKSIQQWLETQGQITGVGYNFIEQGEGNENDESVHIHIAPKYAYMLLNTGVDYAALYGNGYGSSASKVMVNLHLFTSPLPPQGVDEWAARSAEQHSAYR</sequence>
<dbReference type="AlphaFoldDB" id="A0A0D0BGU1"/>
<dbReference type="EMBL" id="KN834822">
    <property type="protein sequence ID" value="KIK53931.1"/>
    <property type="molecule type" value="Genomic_DNA"/>
</dbReference>
<evidence type="ECO:0000256" key="1">
    <source>
        <dbReference type="SAM" id="MobiDB-lite"/>
    </source>
</evidence>
<evidence type="ECO:0000313" key="3">
    <source>
        <dbReference type="Proteomes" id="UP000053593"/>
    </source>
</evidence>
<keyword evidence="3" id="KW-1185">Reference proteome</keyword>
<dbReference type="HOGENOM" id="CLU_1510788_0_0_1"/>
<proteinExistence type="predicted"/>
<feature type="compositionally biased region" description="Low complexity" evidence="1">
    <location>
        <begin position="1"/>
        <end position="11"/>
    </location>
</feature>
<organism evidence="2 3">
    <name type="scientific">Collybiopsis luxurians FD-317 M1</name>
    <dbReference type="NCBI Taxonomy" id="944289"/>
    <lineage>
        <taxon>Eukaryota</taxon>
        <taxon>Fungi</taxon>
        <taxon>Dikarya</taxon>
        <taxon>Basidiomycota</taxon>
        <taxon>Agaricomycotina</taxon>
        <taxon>Agaricomycetes</taxon>
        <taxon>Agaricomycetidae</taxon>
        <taxon>Agaricales</taxon>
        <taxon>Marasmiineae</taxon>
        <taxon>Omphalotaceae</taxon>
        <taxon>Collybiopsis</taxon>
        <taxon>Collybiopsis luxurians</taxon>
    </lineage>
</organism>
<dbReference type="Proteomes" id="UP000053593">
    <property type="component" value="Unassembled WGS sequence"/>
</dbReference>
<gene>
    <name evidence="2" type="ORF">GYMLUDRAFT_249964</name>
</gene>
<feature type="region of interest" description="Disordered" evidence="1">
    <location>
        <begin position="1"/>
        <end position="29"/>
    </location>
</feature>
<evidence type="ECO:0000313" key="2">
    <source>
        <dbReference type="EMBL" id="KIK53931.1"/>
    </source>
</evidence>
<accession>A0A0D0BGU1</accession>
<protein>
    <submittedName>
        <fullName evidence="2">Uncharacterized protein</fullName>
    </submittedName>
</protein>
<reference evidence="2 3" key="1">
    <citation type="submission" date="2014-04" db="EMBL/GenBank/DDBJ databases">
        <title>Evolutionary Origins and Diversification of the Mycorrhizal Mutualists.</title>
        <authorList>
            <consortium name="DOE Joint Genome Institute"/>
            <consortium name="Mycorrhizal Genomics Consortium"/>
            <person name="Kohler A."/>
            <person name="Kuo A."/>
            <person name="Nagy L.G."/>
            <person name="Floudas D."/>
            <person name="Copeland A."/>
            <person name="Barry K.W."/>
            <person name="Cichocki N."/>
            <person name="Veneault-Fourrey C."/>
            <person name="LaButti K."/>
            <person name="Lindquist E.A."/>
            <person name="Lipzen A."/>
            <person name="Lundell T."/>
            <person name="Morin E."/>
            <person name="Murat C."/>
            <person name="Riley R."/>
            <person name="Ohm R."/>
            <person name="Sun H."/>
            <person name="Tunlid A."/>
            <person name="Henrissat B."/>
            <person name="Grigoriev I.V."/>
            <person name="Hibbett D.S."/>
            <person name="Martin F."/>
        </authorList>
    </citation>
    <scope>NUCLEOTIDE SEQUENCE [LARGE SCALE GENOMIC DNA]</scope>
    <source>
        <strain evidence="2 3">FD-317 M1</strain>
    </source>
</reference>
<name>A0A0D0BGU1_9AGAR</name>